<name>A0A815PH54_9BILA</name>
<feature type="chain" id="PRO_5036228456" evidence="1">
    <location>
        <begin position="22"/>
        <end position="209"/>
    </location>
</feature>
<feature type="signal peptide" evidence="1">
    <location>
        <begin position="1"/>
        <end position="21"/>
    </location>
</feature>
<evidence type="ECO:0000313" key="3">
    <source>
        <dbReference type="EMBL" id="CAF4015135.1"/>
    </source>
</evidence>
<sequence length="209" mass="24592">MMEILTKLIIIVAISTIYVQGEISSTKIKNDAAKMAEIYSKYIFNSPNNTIPDIYRTQCAVVKFCCNDLSNQTFNILSNYMLEEKCIHHPEKILNRFKTDCSNQKKSLNTIKKSLEYGKFLKIQSEVPRSDERIRNWQLQMKKACNVEELRGYYCKSDDMELFQSCQEKMLQSLANENGEQNYDAFLQNWIYTFHTLSNKIREEIPEYI</sequence>
<dbReference type="EMBL" id="CAJNON010001293">
    <property type="protein sequence ID" value="CAF1449259.1"/>
    <property type="molecule type" value="Genomic_DNA"/>
</dbReference>
<keyword evidence="1" id="KW-0732">Signal</keyword>
<dbReference type="Proteomes" id="UP000663881">
    <property type="component" value="Unassembled WGS sequence"/>
</dbReference>
<accession>A0A815PH54</accession>
<organism evidence="2 4">
    <name type="scientific">Adineta steineri</name>
    <dbReference type="NCBI Taxonomy" id="433720"/>
    <lineage>
        <taxon>Eukaryota</taxon>
        <taxon>Metazoa</taxon>
        <taxon>Spiralia</taxon>
        <taxon>Gnathifera</taxon>
        <taxon>Rotifera</taxon>
        <taxon>Eurotatoria</taxon>
        <taxon>Bdelloidea</taxon>
        <taxon>Adinetida</taxon>
        <taxon>Adinetidae</taxon>
        <taxon>Adineta</taxon>
    </lineage>
</organism>
<dbReference type="Proteomes" id="UP000663891">
    <property type="component" value="Unassembled WGS sequence"/>
</dbReference>
<evidence type="ECO:0000256" key="1">
    <source>
        <dbReference type="SAM" id="SignalP"/>
    </source>
</evidence>
<reference evidence="2" key="1">
    <citation type="submission" date="2021-02" db="EMBL/GenBank/DDBJ databases">
        <authorList>
            <person name="Nowell W R."/>
        </authorList>
    </citation>
    <scope>NUCLEOTIDE SEQUENCE</scope>
</reference>
<protein>
    <submittedName>
        <fullName evidence="2">Uncharacterized protein</fullName>
    </submittedName>
</protein>
<comment type="caution">
    <text evidence="2">The sequence shown here is derived from an EMBL/GenBank/DDBJ whole genome shotgun (WGS) entry which is preliminary data.</text>
</comment>
<evidence type="ECO:0000313" key="2">
    <source>
        <dbReference type="EMBL" id="CAF1449259.1"/>
    </source>
</evidence>
<proteinExistence type="predicted"/>
<evidence type="ECO:0000313" key="4">
    <source>
        <dbReference type="Proteomes" id="UP000663891"/>
    </source>
</evidence>
<dbReference type="EMBL" id="CAJOAY010003308">
    <property type="protein sequence ID" value="CAF4015135.1"/>
    <property type="molecule type" value="Genomic_DNA"/>
</dbReference>
<gene>
    <name evidence="3" type="ORF">OKA104_LOCUS30615</name>
    <name evidence="2" type="ORF">VCS650_LOCUS39371</name>
</gene>
<dbReference type="AlphaFoldDB" id="A0A815PH54"/>